<comment type="catalytic activity">
    <reaction evidence="8">
        <text>L-aspartate + L-glutamine + ATP + H2O = L-asparagine + L-glutamate + AMP + diphosphate + H(+)</text>
        <dbReference type="Rhea" id="RHEA:12228"/>
        <dbReference type="ChEBI" id="CHEBI:15377"/>
        <dbReference type="ChEBI" id="CHEBI:15378"/>
        <dbReference type="ChEBI" id="CHEBI:29985"/>
        <dbReference type="ChEBI" id="CHEBI:29991"/>
        <dbReference type="ChEBI" id="CHEBI:30616"/>
        <dbReference type="ChEBI" id="CHEBI:33019"/>
        <dbReference type="ChEBI" id="CHEBI:58048"/>
        <dbReference type="ChEBI" id="CHEBI:58359"/>
        <dbReference type="ChEBI" id="CHEBI:456215"/>
        <dbReference type="EC" id="6.3.5.4"/>
    </reaction>
</comment>
<evidence type="ECO:0000256" key="6">
    <source>
        <dbReference type="ARBA" id="ARBA00022888"/>
    </source>
</evidence>
<evidence type="ECO:0000256" key="1">
    <source>
        <dbReference type="ARBA" id="ARBA00005187"/>
    </source>
</evidence>
<comment type="similarity">
    <text evidence="2">Belongs to the asparagine synthetase family.</text>
</comment>
<evidence type="ECO:0000259" key="9">
    <source>
        <dbReference type="PROSITE" id="PS51278"/>
    </source>
</evidence>
<dbReference type="InterPro" id="IPR017932">
    <property type="entry name" value="GATase_2_dom"/>
</dbReference>
<dbReference type="SUPFAM" id="SSF56235">
    <property type="entry name" value="N-terminal nucleophile aminohydrolases (Ntn hydrolases)"/>
    <property type="match status" value="1"/>
</dbReference>
<evidence type="ECO:0000313" key="11">
    <source>
        <dbReference type="Proteomes" id="UP001596074"/>
    </source>
</evidence>
<evidence type="ECO:0000256" key="7">
    <source>
        <dbReference type="ARBA" id="ARBA00022962"/>
    </source>
</evidence>
<proteinExistence type="inferred from homology"/>
<dbReference type="Gene3D" id="3.60.20.10">
    <property type="entry name" value="Glutamine Phosphoribosylpyrophosphate, subunit 1, domain 1"/>
    <property type="match status" value="1"/>
</dbReference>
<keyword evidence="6" id="KW-0061">Asparagine biosynthesis</keyword>
<dbReference type="CDD" id="cd00712">
    <property type="entry name" value="AsnB"/>
    <property type="match status" value="1"/>
</dbReference>
<comment type="pathway">
    <text evidence="1">Amino-acid biosynthesis; L-asparagine biosynthesis; L-asparagine from L-aspartate (L-Gln route): step 1/1.</text>
</comment>
<dbReference type="PIRSF" id="PIRSF001589">
    <property type="entry name" value="Asn_synthetase_glu-h"/>
    <property type="match status" value="1"/>
</dbReference>
<feature type="domain" description="Glutamine amidotransferase type-2" evidence="9">
    <location>
        <begin position="2"/>
        <end position="213"/>
    </location>
</feature>
<keyword evidence="6" id="KW-0028">Amino-acid biosynthesis</keyword>
<comment type="caution">
    <text evidence="10">The sequence shown here is derived from an EMBL/GenBank/DDBJ whole genome shotgun (WGS) entry which is preliminary data.</text>
</comment>
<accession>A0ABW0ZYL5</accession>
<keyword evidence="4" id="KW-0547">Nucleotide-binding</keyword>
<evidence type="ECO:0000256" key="4">
    <source>
        <dbReference type="ARBA" id="ARBA00022741"/>
    </source>
</evidence>
<dbReference type="PROSITE" id="PS51278">
    <property type="entry name" value="GATASE_TYPE_2"/>
    <property type="match status" value="1"/>
</dbReference>
<evidence type="ECO:0000256" key="3">
    <source>
        <dbReference type="ARBA" id="ARBA00012737"/>
    </source>
</evidence>
<dbReference type="InterPro" id="IPR014729">
    <property type="entry name" value="Rossmann-like_a/b/a_fold"/>
</dbReference>
<dbReference type="PANTHER" id="PTHR43284">
    <property type="entry name" value="ASPARAGINE SYNTHETASE (GLUTAMINE-HYDROLYZING)"/>
    <property type="match status" value="1"/>
</dbReference>
<dbReference type="InterPro" id="IPR051786">
    <property type="entry name" value="ASN_synthetase/amidase"/>
</dbReference>
<reference evidence="11" key="1">
    <citation type="journal article" date="2019" name="Int. J. Syst. Evol. Microbiol.">
        <title>The Global Catalogue of Microorganisms (GCM) 10K type strain sequencing project: providing services to taxonomists for standard genome sequencing and annotation.</title>
        <authorList>
            <consortium name="The Broad Institute Genomics Platform"/>
            <consortium name="The Broad Institute Genome Sequencing Center for Infectious Disease"/>
            <person name="Wu L."/>
            <person name="Ma J."/>
        </authorList>
    </citation>
    <scope>NUCLEOTIDE SEQUENCE [LARGE SCALE GENOMIC DNA]</scope>
    <source>
        <strain evidence="11">KCTC 42087</strain>
    </source>
</reference>
<dbReference type="EC" id="6.3.5.4" evidence="3"/>
<keyword evidence="5" id="KW-0067">ATP-binding</keyword>
<dbReference type="RefSeq" id="WP_378282791.1">
    <property type="nucleotide sequence ID" value="NZ_JBHSON010000020.1"/>
</dbReference>
<keyword evidence="11" id="KW-1185">Reference proteome</keyword>
<dbReference type="EMBL" id="JBHSON010000020">
    <property type="protein sequence ID" value="MFC5747171.1"/>
    <property type="molecule type" value="Genomic_DNA"/>
</dbReference>
<dbReference type="InterPro" id="IPR006426">
    <property type="entry name" value="Asn_synth_AEB"/>
</dbReference>
<dbReference type="PANTHER" id="PTHR43284:SF1">
    <property type="entry name" value="ASPARAGINE SYNTHETASE"/>
    <property type="match status" value="1"/>
</dbReference>
<dbReference type="Gene3D" id="3.40.50.620">
    <property type="entry name" value="HUPs"/>
    <property type="match status" value="2"/>
</dbReference>
<evidence type="ECO:0000256" key="2">
    <source>
        <dbReference type="ARBA" id="ARBA00005752"/>
    </source>
</evidence>
<evidence type="ECO:0000256" key="5">
    <source>
        <dbReference type="ARBA" id="ARBA00022840"/>
    </source>
</evidence>
<name>A0ABW0ZYL5_9ACTN</name>
<dbReference type="InterPro" id="IPR033738">
    <property type="entry name" value="AsnB_N"/>
</dbReference>
<dbReference type="Pfam" id="PF13537">
    <property type="entry name" value="GATase_7"/>
    <property type="match status" value="1"/>
</dbReference>
<evidence type="ECO:0000256" key="8">
    <source>
        <dbReference type="ARBA" id="ARBA00048741"/>
    </source>
</evidence>
<dbReference type="CDD" id="cd01991">
    <property type="entry name" value="Asn_synthase_B_C"/>
    <property type="match status" value="1"/>
</dbReference>
<dbReference type="NCBIfam" id="TIGR01536">
    <property type="entry name" value="asn_synth_AEB"/>
    <property type="match status" value="1"/>
</dbReference>
<sequence>MCGIVGFVGLDLPADRRLEIIRRGMRAIAHRGPDETGVYHSRDYTLGTVRLSVIDPLLGHQPMVTDDGRYVVGFNGEVFNYIELRRELRDAGIRFHTNSDTEVLLQSLAHWGRGALDRLNGQYGLAFYDRLTRELVLARDPFGERPLVYTETGGGLAFASEIKGLFALPGVAREIDPGALRRAARYWSPLAGETCFRGVASIPPGHLLSIRDGQAELVRWYRGLDERGAPPETFEEGVAGLRERMADSVRLRLRGDYPLGAYISGGVDSAVTASLVGRLHDEPLRTFSLEIPDSPVDEEPYQRALVDRLGSRHSTVKVTGADVRERLPGVVHQCEQPFHLTAPVAYAILAGHVGASGTRIMLGGEGADEILLGYDIAKEAMILDRLRDTAPAELAPLLEGVLSDVRHSDSTPAAEILSFYAGRLGGEDAALGAHLRRFEAEPVDELFTAGEDAGGHAALLASLREAVPGFDRAAPAERSALVDLYTFLIGYGMTCLGDRAGTGCGVEGRYPFLDRRLVEYAYALPREWKLNDAYREKHILRAAFADEIPAPIAARGKFGMRVPGVEALLPSGEDDWVSDVLAPESVRATGFLDAAAVDRLARRVAEGVPDGRSAAAGLYVRVLTILLMERSLVRDYRVPDADIDSIMKRCVDGDEEVR</sequence>
<dbReference type="Proteomes" id="UP001596074">
    <property type="component" value="Unassembled WGS sequence"/>
</dbReference>
<protein>
    <recommendedName>
        <fullName evidence="3">asparagine synthase (glutamine-hydrolyzing)</fullName>
        <ecNumber evidence="3">6.3.5.4</ecNumber>
    </recommendedName>
</protein>
<evidence type="ECO:0000313" key="10">
    <source>
        <dbReference type="EMBL" id="MFC5747171.1"/>
    </source>
</evidence>
<dbReference type="SUPFAM" id="SSF52402">
    <property type="entry name" value="Adenine nucleotide alpha hydrolases-like"/>
    <property type="match status" value="1"/>
</dbReference>
<organism evidence="10 11">
    <name type="scientific">Actinomadura rugatobispora</name>
    <dbReference type="NCBI Taxonomy" id="1994"/>
    <lineage>
        <taxon>Bacteria</taxon>
        <taxon>Bacillati</taxon>
        <taxon>Actinomycetota</taxon>
        <taxon>Actinomycetes</taxon>
        <taxon>Streptosporangiales</taxon>
        <taxon>Thermomonosporaceae</taxon>
        <taxon>Actinomadura</taxon>
    </lineage>
</organism>
<keyword evidence="10" id="KW-0436">Ligase</keyword>
<dbReference type="Pfam" id="PF00733">
    <property type="entry name" value="Asn_synthase"/>
    <property type="match status" value="1"/>
</dbReference>
<dbReference type="InterPro" id="IPR001962">
    <property type="entry name" value="Asn_synthase"/>
</dbReference>
<gene>
    <name evidence="10" type="primary">asnB</name>
    <name evidence="10" type="ORF">ACFPZN_16200</name>
</gene>
<dbReference type="InterPro" id="IPR029055">
    <property type="entry name" value="Ntn_hydrolases_N"/>
</dbReference>
<keyword evidence="7" id="KW-0315">Glutamine amidotransferase</keyword>
<dbReference type="GO" id="GO:0004066">
    <property type="term" value="F:asparagine synthase (glutamine-hydrolyzing) activity"/>
    <property type="evidence" value="ECO:0007669"/>
    <property type="project" value="UniProtKB-EC"/>
</dbReference>